<sequence>MLINATDIGKSLGAETVLQHVSFTISPGEKIGLVGPNGSGKTTLLKLILRQIEPDQGDIAIAGEPEIGYVRQDVLDDEDLTVEQALFGEMEELEARLAQLRKEIAASPDDEGELAKDEVIEDELNTRFGNGYRSRCEKTLAQFGFNLDRYKAKVNVLSPGERARLELARVLVREPNLLILDEPTNFLDIGQREWLERFLEEFAGTVLVVSHDRVFLDRVVNRVFDLRRSRLTVYEGDYDDYELAREQERAKLEHEHEVQQKEIHKLERAAEERKVWSARREKTKTAAHDSGFEGHRAAKMAKRAKHAEKRIEQMIEAHEAKKPIVEKRPRPVLVTEELPDKRAVLAKDLTKSFSGRTVIEGASFEMRTGERVAVIGPNGSGKTVLLRMLVSELEPDKGKAQFGAGTRVGYFPQDITSLDLKRTALEEVMESGANQETARTVLGTLLLRKAFAEKKLSELSAGERSKVLLARILAGGANLLILDEPTNHLDIDALLALENLLANAPVGVLFATHDRALLSRLADRVLELRDARLIDHRERYEALVRKS</sequence>
<reference evidence="5" key="1">
    <citation type="submission" date="2019-03" db="EMBL/GenBank/DDBJ databases">
        <title>Lake Tanganyika Metagenome-Assembled Genomes (MAGs).</title>
        <authorList>
            <person name="Tran P."/>
        </authorList>
    </citation>
    <scope>NUCLEOTIDE SEQUENCE</scope>
    <source>
        <strain evidence="5">K_DeepCast_150m_m2_040</strain>
    </source>
</reference>
<dbReference type="Proteomes" id="UP000779900">
    <property type="component" value="Unassembled WGS sequence"/>
</dbReference>
<dbReference type="InterPro" id="IPR003439">
    <property type="entry name" value="ABC_transporter-like_ATP-bd"/>
</dbReference>
<evidence type="ECO:0000259" key="4">
    <source>
        <dbReference type="PROSITE" id="PS50893"/>
    </source>
</evidence>
<evidence type="ECO:0000256" key="2">
    <source>
        <dbReference type="ARBA" id="ARBA00022840"/>
    </source>
</evidence>
<dbReference type="PANTHER" id="PTHR42855">
    <property type="entry name" value="ABC TRANSPORTER ATP-BINDING SUBUNIT"/>
    <property type="match status" value="1"/>
</dbReference>
<feature type="domain" description="ABC transporter" evidence="4">
    <location>
        <begin position="3"/>
        <end position="253"/>
    </location>
</feature>
<dbReference type="SUPFAM" id="SSF52540">
    <property type="entry name" value="P-loop containing nucleoside triphosphate hydrolases"/>
    <property type="match status" value="2"/>
</dbReference>
<organism evidence="5 6">
    <name type="scientific">candidate division WOR-3 bacterium</name>
    <dbReference type="NCBI Taxonomy" id="2052148"/>
    <lineage>
        <taxon>Bacteria</taxon>
        <taxon>Bacteria division WOR-3</taxon>
    </lineage>
</organism>
<dbReference type="PROSITE" id="PS00211">
    <property type="entry name" value="ABC_TRANSPORTER_1"/>
    <property type="match status" value="2"/>
</dbReference>
<dbReference type="CDD" id="cd03221">
    <property type="entry name" value="ABCF_EF-3"/>
    <property type="match status" value="2"/>
</dbReference>
<dbReference type="InterPro" id="IPR051309">
    <property type="entry name" value="ABCF_ATPase"/>
</dbReference>
<dbReference type="InterPro" id="IPR017871">
    <property type="entry name" value="ABC_transporter-like_CS"/>
</dbReference>
<dbReference type="InterPro" id="IPR032781">
    <property type="entry name" value="ABC_tran_Xtn"/>
</dbReference>
<dbReference type="SMART" id="SM00382">
    <property type="entry name" value="AAA"/>
    <property type="match status" value="2"/>
</dbReference>
<dbReference type="AlphaFoldDB" id="A0A938BQS4"/>
<dbReference type="Pfam" id="PF00005">
    <property type="entry name" value="ABC_tran"/>
    <property type="match status" value="2"/>
</dbReference>
<protein>
    <submittedName>
        <fullName evidence="5">ABC-F family ATP-binding cassette domain-containing protein</fullName>
    </submittedName>
</protein>
<name>A0A938BQS4_UNCW3</name>
<dbReference type="GO" id="GO:0005524">
    <property type="term" value="F:ATP binding"/>
    <property type="evidence" value="ECO:0007669"/>
    <property type="project" value="UniProtKB-KW"/>
</dbReference>
<dbReference type="InterPro" id="IPR027417">
    <property type="entry name" value="P-loop_NTPase"/>
</dbReference>
<dbReference type="EMBL" id="VGIR01000087">
    <property type="protein sequence ID" value="MBM3332441.1"/>
    <property type="molecule type" value="Genomic_DNA"/>
</dbReference>
<dbReference type="PROSITE" id="PS50893">
    <property type="entry name" value="ABC_TRANSPORTER_2"/>
    <property type="match status" value="2"/>
</dbReference>
<gene>
    <name evidence="5" type="ORF">FJY68_11445</name>
</gene>
<evidence type="ECO:0000256" key="3">
    <source>
        <dbReference type="SAM" id="Coils"/>
    </source>
</evidence>
<dbReference type="PANTHER" id="PTHR42855:SF2">
    <property type="entry name" value="DRUG RESISTANCE ABC TRANSPORTER,ATP-BINDING PROTEIN"/>
    <property type="match status" value="1"/>
</dbReference>
<keyword evidence="3" id="KW-0175">Coiled coil</keyword>
<dbReference type="InterPro" id="IPR003593">
    <property type="entry name" value="AAA+_ATPase"/>
</dbReference>
<proteinExistence type="predicted"/>
<dbReference type="GO" id="GO:0016887">
    <property type="term" value="F:ATP hydrolysis activity"/>
    <property type="evidence" value="ECO:0007669"/>
    <property type="project" value="InterPro"/>
</dbReference>
<keyword evidence="2 5" id="KW-0067">ATP-binding</keyword>
<evidence type="ECO:0000256" key="1">
    <source>
        <dbReference type="ARBA" id="ARBA00022741"/>
    </source>
</evidence>
<dbReference type="FunFam" id="3.40.50.300:FF:000011">
    <property type="entry name" value="Putative ABC transporter ATP-binding component"/>
    <property type="match status" value="1"/>
</dbReference>
<accession>A0A938BQS4</accession>
<dbReference type="Gene3D" id="3.40.50.300">
    <property type="entry name" value="P-loop containing nucleotide triphosphate hydrolases"/>
    <property type="match status" value="2"/>
</dbReference>
<evidence type="ECO:0000313" key="6">
    <source>
        <dbReference type="Proteomes" id="UP000779900"/>
    </source>
</evidence>
<comment type="caution">
    <text evidence="5">The sequence shown here is derived from an EMBL/GenBank/DDBJ whole genome shotgun (WGS) entry which is preliminary data.</text>
</comment>
<evidence type="ECO:0000313" key="5">
    <source>
        <dbReference type="EMBL" id="MBM3332441.1"/>
    </source>
</evidence>
<feature type="domain" description="ABC transporter" evidence="4">
    <location>
        <begin position="344"/>
        <end position="546"/>
    </location>
</feature>
<feature type="coiled-coil region" evidence="3">
    <location>
        <begin position="83"/>
        <end position="110"/>
    </location>
</feature>
<dbReference type="Pfam" id="PF12848">
    <property type="entry name" value="ABC_tran_Xtn"/>
    <property type="match status" value="1"/>
</dbReference>
<keyword evidence="1" id="KW-0547">Nucleotide-binding</keyword>